<evidence type="ECO:0000313" key="3">
    <source>
        <dbReference type="Proteomes" id="UP000005239"/>
    </source>
</evidence>
<dbReference type="InterPro" id="IPR040854">
    <property type="entry name" value="ZSWIM9"/>
</dbReference>
<protein>
    <submittedName>
        <fullName evidence="2">Uncharacterized protein</fullName>
    </submittedName>
</protein>
<feature type="region of interest" description="Disordered" evidence="1">
    <location>
        <begin position="163"/>
        <end position="246"/>
    </location>
</feature>
<organism evidence="2 3">
    <name type="scientific">Pristionchus pacificus</name>
    <name type="common">Parasitic nematode worm</name>
    <dbReference type="NCBI Taxonomy" id="54126"/>
    <lineage>
        <taxon>Eukaryota</taxon>
        <taxon>Metazoa</taxon>
        <taxon>Ecdysozoa</taxon>
        <taxon>Nematoda</taxon>
        <taxon>Chromadorea</taxon>
        <taxon>Rhabditida</taxon>
        <taxon>Rhabditina</taxon>
        <taxon>Diplogasteromorpha</taxon>
        <taxon>Diplogasteroidea</taxon>
        <taxon>Neodiplogasteridae</taxon>
        <taxon>Pristionchus</taxon>
    </lineage>
</organism>
<dbReference type="EnsemblMetazoa" id="PPA33513.1">
    <property type="protein sequence ID" value="PPA33513.1"/>
    <property type="gene ID" value="WBGene00271882"/>
</dbReference>
<accession>A0A2A6C8N5</accession>
<sequence>MQFQAKRLLPSNCYDNGLYSGFYPSFHRADAIPQRIYLDAKFPSLAEFNDSFSTWMDEYCQPFRVASSELLRETDGGLNEECCYRYLVYHCAHYGVPRKRGSGMRPNQSYMAKGCTATIRVNYSYQDRCLKITTLKTEHEGHEISPVAYNEYTSKIKKTGVLSAARKTNKRVLPVSPDDNESSTPKQKKTKKEASGITSTPRPKKAPVRKERKSTKKTPLSPVNYSTSAAHDETTALSPTSALPDSTTTTSALEAFIDGVIDDNSNNNNNNNNNNVDGGLEVHEATDPEDTFIDVESMDPAVSDTPNAAWAPPPPPNLPAPVPTYPAVYNPYSMSTVMMQPYLITPIYNFSVQVEPFDTLNLPISIPVENPHVTTGLHEAGNENVPPASPKTFETLLPPVKREPVSPAESAPANGTPFNLPQYPQTSYTTLQPVKPIAQHGTSSFPNPTMMPLQVLNQQPMQPLQPMQSTNTIDLLHSQIMNCPPEMVADGESPVTLFCLLCTPLLVAASGCAAIAWRDRWLFFPLVMSLSYEMIKGMARLAYLCIVATADQTRFPTFIRMVADFYPAFVEDAKAHSLSVSWFREIFIIVYCAVLLVCTRTEIALINSELDEWEAANAVVGSAPPQLPPPSYENFHVHVIVPEICDLPAFSSHTEPPSYGEVVLRRREDGHSHHHQAPQENCPHVQR</sequence>
<feature type="compositionally biased region" description="Polar residues" evidence="1">
    <location>
        <begin position="217"/>
        <end position="246"/>
    </location>
</feature>
<gene>
    <name evidence="2" type="primary">WBGene00271882</name>
</gene>
<dbReference type="InterPro" id="IPR048325">
    <property type="entry name" value="ZSWIM3_N"/>
</dbReference>
<dbReference type="Proteomes" id="UP000005239">
    <property type="component" value="Unassembled WGS sequence"/>
</dbReference>
<reference evidence="3" key="1">
    <citation type="journal article" date="2008" name="Nat. Genet.">
        <title>The Pristionchus pacificus genome provides a unique perspective on nematode lifestyle and parasitism.</title>
        <authorList>
            <person name="Dieterich C."/>
            <person name="Clifton S.W."/>
            <person name="Schuster L.N."/>
            <person name="Chinwalla A."/>
            <person name="Delehaunty K."/>
            <person name="Dinkelacker I."/>
            <person name="Fulton L."/>
            <person name="Fulton R."/>
            <person name="Godfrey J."/>
            <person name="Minx P."/>
            <person name="Mitreva M."/>
            <person name="Roeseler W."/>
            <person name="Tian H."/>
            <person name="Witte H."/>
            <person name="Yang S.P."/>
            <person name="Wilson R.K."/>
            <person name="Sommer R.J."/>
        </authorList>
    </citation>
    <scope>NUCLEOTIDE SEQUENCE [LARGE SCALE GENOMIC DNA]</scope>
    <source>
        <strain evidence="3">PS312</strain>
    </source>
</reference>
<dbReference type="PANTHER" id="PTHR47086:SF4">
    <property type="entry name" value="BTB DOMAIN-CONTAINING PROTEIN"/>
    <property type="match status" value="1"/>
</dbReference>
<dbReference type="AlphaFoldDB" id="A0A2A6C8N5"/>
<dbReference type="Pfam" id="PF21599">
    <property type="entry name" value="ZSWIM3_N"/>
    <property type="match status" value="1"/>
</dbReference>
<evidence type="ECO:0000313" key="2">
    <source>
        <dbReference type="EnsemblMetazoa" id="PPA33513.1"/>
    </source>
</evidence>
<proteinExistence type="predicted"/>
<feature type="compositionally biased region" description="Basic residues" evidence="1">
    <location>
        <begin position="202"/>
        <end position="216"/>
    </location>
</feature>
<reference evidence="2" key="2">
    <citation type="submission" date="2022-06" db="UniProtKB">
        <authorList>
            <consortium name="EnsemblMetazoa"/>
        </authorList>
    </citation>
    <scope>IDENTIFICATION</scope>
    <source>
        <strain evidence="2">PS312</strain>
    </source>
</reference>
<name>A0A2A6C8N5_PRIPA</name>
<feature type="region of interest" description="Disordered" evidence="1">
    <location>
        <begin position="668"/>
        <end position="687"/>
    </location>
</feature>
<dbReference type="PANTHER" id="PTHR47086">
    <property type="entry name" value="BTB DOMAIN-CONTAINING PROTEIN"/>
    <property type="match status" value="1"/>
</dbReference>
<keyword evidence="3" id="KW-1185">Reference proteome</keyword>
<dbReference type="OrthoDB" id="5915810at2759"/>
<evidence type="ECO:0000256" key="1">
    <source>
        <dbReference type="SAM" id="MobiDB-lite"/>
    </source>
</evidence>
<accession>A0A8R1UL82</accession>